<name>A0A8H5AY34_9AGAR</name>
<dbReference type="AlphaFoldDB" id="A0A8H5AY34"/>
<gene>
    <name evidence="5" type="ORF">D9619_003671</name>
</gene>
<keyword evidence="6" id="KW-1185">Reference proteome</keyword>
<dbReference type="Proteomes" id="UP000567179">
    <property type="component" value="Unassembled WGS sequence"/>
</dbReference>
<dbReference type="EMBL" id="JAACJJ010000056">
    <property type="protein sequence ID" value="KAF5312796.1"/>
    <property type="molecule type" value="Genomic_DNA"/>
</dbReference>
<keyword evidence="2" id="KW-0808">Transferase</keyword>
<dbReference type="InterPro" id="IPR029063">
    <property type="entry name" value="SAM-dependent_MTases_sf"/>
</dbReference>
<dbReference type="InterPro" id="IPR016461">
    <property type="entry name" value="COMT-like"/>
</dbReference>
<keyword evidence="1" id="KW-0489">Methyltransferase</keyword>
<protein>
    <recommendedName>
        <fullName evidence="4">O-methyltransferase C-terminal domain-containing protein</fullName>
    </recommendedName>
</protein>
<accession>A0A8H5AY34</accession>
<dbReference type="InterPro" id="IPR001077">
    <property type="entry name" value="COMT_C"/>
</dbReference>
<organism evidence="5 6">
    <name type="scientific">Psilocybe cf. subviscida</name>
    <dbReference type="NCBI Taxonomy" id="2480587"/>
    <lineage>
        <taxon>Eukaryota</taxon>
        <taxon>Fungi</taxon>
        <taxon>Dikarya</taxon>
        <taxon>Basidiomycota</taxon>
        <taxon>Agaricomycotina</taxon>
        <taxon>Agaricomycetes</taxon>
        <taxon>Agaricomycetidae</taxon>
        <taxon>Agaricales</taxon>
        <taxon>Agaricineae</taxon>
        <taxon>Strophariaceae</taxon>
        <taxon>Psilocybe</taxon>
    </lineage>
</organism>
<evidence type="ECO:0000256" key="1">
    <source>
        <dbReference type="ARBA" id="ARBA00022603"/>
    </source>
</evidence>
<dbReference type="Gene3D" id="3.40.50.150">
    <property type="entry name" value="Vaccinia Virus protein VP39"/>
    <property type="match status" value="1"/>
</dbReference>
<dbReference type="GO" id="GO:0032259">
    <property type="term" value="P:methylation"/>
    <property type="evidence" value="ECO:0007669"/>
    <property type="project" value="UniProtKB-KW"/>
</dbReference>
<dbReference type="GO" id="GO:0008171">
    <property type="term" value="F:O-methyltransferase activity"/>
    <property type="evidence" value="ECO:0007669"/>
    <property type="project" value="InterPro"/>
</dbReference>
<dbReference type="PANTHER" id="PTHR43712">
    <property type="entry name" value="PUTATIVE (AFU_ORTHOLOGUE AFUA_4G14580)-RELATED"/>
    <property type="match status" value="1"/>
</dbReference>
<evidence type="ECO:0000313" key="5">
    <source>
        <dbReference type="EMBL" id="KAF5312796.1"/>
    </source>
</evidence>
<proteinExistence type="predicted"/>
<evidence type="ECO:0000259" key="4">
    <source>
        <dbReference type="Pfam" id="PF00891"/>
    </source>
</evidence>
<sequence length="319" mass="35217">MLDTGKSVNEILANPDKKYDNTSGYAALAGHQLDEVPKASAYLWENLSDPAVAHLVEVNKTTLNRAFNWDGPMWTFFDQPEQKARQHRFDIAMQGAAAFDPDTILMAFDWTSLPTDSVVVDVGGGVGTASLVLAKNIPNVRIVIQDLPSVVKDGQLFWKEELPEAIDSGRVVLEAHDFFAPQPVANASVFFLKHILHNWPNAYASKILMRLREVAKNDTKLILIESLMPFACHDPSGDNGSGVPGAVPKEAPKPLLANYGIANEFVYNADLSMLVLFNSQERTVKHLEGLLQKTGWRMTKVVRDSARGVFHPVEAVPIF</sequence>
<keyword evidence="3" id="KW-0949">S-adenosyl-L-methionine</keyword>
<reference evidence="5 6" key="1">
    <citation type="journal article" date="2020" name="ISME J.">
        <title>Uncovering the hidden diversity of litter-decomposition mechanisms in mushroom-forming fungi.</title>
        <authorList>
            <person name="Floudas D."/>
            <person name="Bentzer J."/>
            <person name="Ahren D."/>
            <person name="Johansson T."/>
            <person name="Persson P."/>
            <person name="Tunlid A."/>
        </authorList>
    </citation>
    <scope>NUCLEOTIDE SEQUENCE [LARGE SCALE GENOMIC DNA]</scope>
    <source>
        <strain evidence="5 6">CBS 101986</strain>
    </source>
</reference>
<feature type="domain" description="O-methyltransferase C-terminal" evidence="4">
    <location>
        <begin position="61"/>
        <end position="235"/>
    </location>
</feature>
<dbReference type="Pfam" id="PF00891">
    <property type="entry name" value="Methyltransf_2"/>
    <property type="match status" value="1"/>
</dbReference>
<comment type="caution">
    <text evidence="5">The sequence shown here is derived from an EMBL/GenBank/DDBJ whole genome shotgun (WGS) entry which is preliminary data.</text>
</comment>
<dbReference type="PANTHER" id="PTHR43712:SF2">
    <property type="entry name" value="O-METHYLTRANSFERASE CICE"/>
    <property type="match status" value="1"/>
</dbReference>
<dbReference type="PROSITE" id="PS51683">
    <property type="entry name" value="SAM_OMT_II"/>
    <property type="match status" value="1"/>
</dbReference>
<evidence type="ECO:0000313" key="6">
    <source>
        <dbReference type="Proteomes" id="UP000567179"/>
    </source>
</evidence>
<dbReference type="SUPFAM" id="SSF53335">
    <property type="entry name" value="S-adenosyl-L-methionine-dependent methyltransferases"/>
    <property type="match status" value="1"/>
</dbReference>
<evidence type="ECO:0000256" key="3">
    <source>
        <dbReference type="ARBA" id="ARBA00022691"/>
    </source>
</evidence>
<evidence type="ECO:0000256" key="2">
    <source>
        <dbReference type="ARBA" id="ARBA00022679"/>
    </source>
</evidence>
<dbReference type="OrthoDB" id="2410195at2759"/>